<feature type="domain" description="Ice-binding protein C-terminal" evidence="2">
    <location>
        <begin position="259"/>
        <end position="282"/>
    </location>
</feature>
<dbReference type="Pfam" id="PF07589">
    <property type="entry name" value="PEP-CTERM"/>
    <property type="match status" value="1"/>
</dbReference>
<organism evidence="3 4">
    <name type="scientific">Akkermansia muciniphila</name>
    <dbReference type="NCBI Taxonomy" id="239935"/>
    <lineage>
        <taxon>Bacteria</taxon>
        <taxon>Pseudomonadati</taxon>
        <taxon>Verrucomicrobiota</taxon>
        <taxon>Verrucomicrobiia</taxon>
        <taxon>Verrucomicrobiales</taxon>
        <taxon>Akkermansiaceae</taxon>
        <taxon>Akkermansia</taxon>
    </lineage>
</organism>
<dbReference type="InterPro" id="IPR013424">
    <property type="entry name" value="Ice-binding_C"/>
</dbReference>
<gene>
    <name evidence="3" type="ORF">CXU22_09925</name>
</gene>
<dbReference type="OrthoDB" id="9901299at2"/>
<dbReference type="Proteomes" id="UP000236000">
    <property type="component" value="Unassembled WGS sequence"/>
</dbReference>
<dbReference type="AlphaFoldDB" id="A0A2N8HAS9"/>
<sequence length="284" mass="29504">MKMRLCVMSLLALLCSAPGWGKTTMVSFGESSNTYSAPWNLASGTMTSGNRTTGNSMKATDGTASAIQVTYNISGGLLGGVQATNSNMYGTHTIGSGGLNMWKQAYGYDLDAAKTTRGWNETLVLGVGGLVAPGDVSVTGFQANSGYTMSSVFTISGLANVATWGTNSPVTLNGTGINVKNIYLAGSNGQVVDLLHISGGSLATLLSSGTFMLTWQFETTSSFNPNSSLTMEFSDSLLSVAGEYGMSALAVRDGMPNLTVPEPATASLSLLGLAALLMRRRRTH</sequence>
<feature type="signal peptide" evidence="1">
    <location>
        <begin position="1"/>
        <end position="21"/>
    </location>
</feature>
<feature type="chain" id="PRO_5014841218" description="Ice-binding protein C-terminal domain-containing protein" evidence="1">
    <location>
        <begin position="22"/>
        <end position="284"/>
    </location>
</feature>
<proteinExistence type="predicted"/>
<evidence type="ECO:0000259" key="2">
    <source>
        <dbReference type="Pfam" id="PF07589"/>
    </source>
</evidence>
<evidence type="ECO:0000313" key="3">
    <source>
        <dbReference type="EMBL" id="PNC16962.1"/>
    </source>
</evidence>
<protein>
    <recommendedName>
        <fullName evidence="2">Ice-binding protein C-terminal domain-containing protein</fullName>
    </recommendedName>
</protein>
<name>A0A2N8HAS9_9BACT</name>
<evidence type="ECO:0000256" key="1">
    <source>
        <dbReference type="SAM" id="SignalP"/>
    </source>
</evidence>
<accession>A0A2N8HAS9</accession>
<dbReference type="NCBIfam" id="TIGR02595">
    <property type="entry name" value="PEP_CTERM"/>
    <property type="match status" value="1"/>
</dbReference>
<reference evidence="3 4" key="1">
    <citation type="journal article" date="2017" name="BMC Genomics">
        <title>Genome sequencing of 39 Akkermansia muciniphila isolates reveals its population structure, genomic and functional diverisity, and global distribution in mammalian gut microbiotas.</title>
        <authorList>
            <person name="Guo X."/>
            <person name="Li S."/>
            <person name="Zhang J."/>
            <person name="Wu F."/>
            <person name="Li X."/>
            <person name="Wu D."/>
            <person name="Zhang M."/>
            <person name="Ou Z."/>
            <person name="Jie Z."/>
            <person name="Yan Q."/>
            <person name="Li P."/>
            <person name="Yi J."/>
            <person name="Peng Y."/>
        </authorList>
    </citation>
    <scope>NUCLEOTIDE SEQUENCE [LARGE SCALE GENOMIC DNA]</scope>
    <source>
        <strain evidence="3 4">GP24</strain>
    </source>
</reference>
<dbReference type="EMBL" id="PJKA01000013">
    <property type="protein sequence ID" value="PNC16962.1"/>
    <property type="molecule type" value="Genomic_DNA"/>
</dbReference>
<keyword evidence="1" id="KW-0732">Signal</keyword>
<evidence type="ECO:0000313" key="4">
    <source>
        <dbReference type="Proteomes" id="UP000236000"/>
    </source>
</evidence>
<comment type="caution">
    <text evidence="3">The sequence shown here is derived from an EMBL/GenBank/DDBJ whole genome shotgun (WGS) entry which is preliminary data.</text>
</comment>